<keyword evidence="2" id="KW-1185">Reference proteome</keyword>
<protein>
    <submittedName>
        <fullName evidence="1">Uncharacterized protein</fullName>
    </submittedName>
</protein>
<evidence type="ECO:0000313" key="2">
    <source>
        <dbReference type="Proteomes" id="UP001440599"/>
    </source>
</evidence>
<dbReference type="RefSeq" id="WP_349139235.1">
    <property type="nucleotide sequence ID" value="NZ_JBBMFT010000001.1"/>
</dbReference>
<reference evidence="1 2" key="1">
    <citation type="submission" date="2024-03" db="EMBL/GenBank/DDBJ databases">
        <title>Human intestinal bacterial collection.</title>
        <authorList>
            <person name="Pauvert C."/>
            <person name="Hitch T.C.A."/>
            <person name="Clavel T."/>
        </authorList>
    </citation>
    <scope>NUCLEOTIDE SEQUENCE [LARGE SCALE GENOMIC DNA]</scope>
    <source>
        <strain evidence="1 2">CLA-AP-H34</strain>
    </source>
</reference>
<name>A0ABV1ELV7_9FIRM</name>
<dbReference type="EMBL" id="JBBMFT010000001">
    <property type="protein sequence ID" value="MEQ2455568.1"/>
    <property type="molecule type" value="Genomic_DNA"/>
</dbReference>
<sequence length="228" mass="24802">MKKTVLCSMTALASGLLLGLLLGTGLSPAFHPPVQAAVVASPVRNSTLSASAPPTASLDPEDNPHLVERAGQILEALKAEDYDTLSTFVHPLSGVSLTPYSTVSTDGDRTLTPQQVSQIPEDDALYVWGTMDGSGTPIRLTMADYFDRYVFNADYTQAPQISIDKVLSSGNALENVDAAYPDARFVEYYYSGLDPAMNGYDWCSLKVVLQPYENEWYLIGLVHSEWTI</sequence>
<evidence type="ECO:0000313" key="1">
    <source>
        <dbReference type="EMBL" id="MEQ2455568.1"/>
    </source>
</evidence>
<gene>
    <name evidence="1" type="ORF">WMO45_03460</name>
</gene>
<proteinExistence type="predicted"/>
<comment type="caution">
    <text evidence="1">The sequence shown here is derived from an EMBL/GenBank/DDBJ whole genome shotgun (WGS) entry which is preliminary data.</text>
</comment>
<organism evidence="1 2">
    <name type="scientific">Flavonifractor hominis</name>
    <dbReference type="NCBI Taxonomy" id="3133178"/>
    <lineage>
        <taxon>Bacteria</taxon>
        <taxon>Bacillati</taxon>
        <taxon>Bacillota</taxon>
        <taxon>Clostridia</taxon>
        <taxon>Eubacteriales</taxon>
        <taxon>Oscillospiraceae</taxon>
        <taxon>Flavonifractor</taxon>
    </lineage>
</organism>
<dbReference type="Proteomes" id="UP001440599">
    <property type="component" value="Unassembled WGS sequence"/>
</dbReference>
<accession>A0ABV1ELV7</accession>